<evidence type="ECO:0000256" key="7">
    <source>
        <dbReference type="ARBA" id="ARBA00023242"/>
    </source>
</evidence>
<evidence type="ECO:0000313" key="12">
    <source>
        <dbReference type="EMBL" id="THG05869.1"/>
    </source>
</evidence>
<evidence type="ECO:0000259" key="11">
    <source>
        <dbReference type="PROSITE" id="PS51379"/>
    </source>
</evidence>
<keyword evidence="4 9" id="KW-0805">Transcription regulation</keyword>
<evidence type="ECO:0000256" key="1">
    <source>
        <dbReference type="ARBA" id="ARBA00022723"/>
    </source>
</evidence>
<dbReference type="PANTHER" id="PTHR31992">
    <property type="entry name" value="DOF ZINC FINGER PROTEIN DOF1.4-RELATED"/>
    <property type="match status" value="1"/>
</dbReference>
<dbReference type="InterPro" id="IPR045174">
    <property type="entry name" value="Dof"/>
</dbReference>
<dbReference type="GO" id="GO:0005634">
    <property type="term" value="C:nucleus"/>
    <property type="evidence" value="ECO:0007669"/>
    <property type="project" value="UniProtKB-SubCell"/>
</dbReference>
<feature type="domain" description="Dof-type" evidence="10">
    <location>
        <begin position="13"/>
        <end position="67"/>
    </location>
</feature>
<feature type="domain" description="4Fe-4S ferredoxin-type" evidence="11">
    <location>
        <begin position="5"/>
        <end position="36"/>
    </location>
</feature>
<keyword evidence="2 8" id="KW-0863">Zinc-finger</keyword>
<dbReference type="GO" id="GO:0003677">
    <property type="term" value="F:DNA binding"/>
    <property type="evidence" value="ECO:0007669"/>
    <property type="project" value="UniProtKB-UniRule"/>
</dbReference>
<dbReference type="PROSITE" id="PS50884">
    <property type="entry name" value="ZF_DOF_2"/>
    <property type="match status" value="1"/>
</dbReference>
<evidence type="ECO:0000313" key="13">
    <source>
        <dbReference type="Proteomes" id="UP000306102"/>
    </source>
</evidence>
<proteinExistence type="predicted"/>
<dbReference type="InterPro" id="IPR003851">
    <property type="entry name" value="Znf_Dof"/>
</dbReference>
<comment type="subcellular location">
    <subcellularLocation>
        <location evidence="8 9">Nucleus</location>
    </subcellularLocation>
</comment>
<comment type="caution">
    <text evidence="12">The sequence shown here is derived from an EMBL/GenBank/DDBJ whole genome shotgun (WGS) entry which is preliminary data.</text>
</comment>
<protein>
    <recommendedName>
        <fullName evidence="9">Dof zinc finger protein</fullName>
    </recommendedName>
</protein>
<sequence>MEGGWKPNVEISPNCPRCGSCNTKFCYYNNYSLTQPRYFCKSCRRYWTKGGSLRNVPVGGGCRKSRRCKSIRISGTGPKVGPTTDFGYNGNILGESSSSSSSSMVADGSIDLARVYADFLNQESVPETRFEMPKLLRDVDLSFHYASTNMNTNFNFQFPLEMDLISKGGEMYRETIEEFGSDRVVSNCGLPPLPGEEVVVAPEMEWPSSDMMVPNHFVHMSQLDRIESEDQHFKQFIGNKKSLFDMSSYETLFRP</sequence>
<dbReference type="AlphaFoldDB" id="A0A4S4DRU0"/>
<evidence type="ECO:0000256" key="3">
    <source>
        <dbReference type="ARBA" id="ARBA00022833"/>
    </source>
</evidence>
<dbReference type="GO" id="GO:0003700">
    <property type="term" value="F:DNA-binding transcription factor activity"/>
    <property type="evidence" value="ECO:0007669"/>
    <property type="project" value="UniProtKB-UniRule"/>
</dbReference>
<dbReference type="EMBL" id="SDRB02010546">
    <property type="protein sequence ID" value="THG05869.1"/>
    <property type="molecule type" value="Genomic_DNA"/>
</dbReference>
<reference evidence="12 13" key="1">
    <citation type="journal article" date="2018" name="Proc. Natl. Acad. Sci. U.S.A.">
        <title>Draft genome sequence of Camellia sinensis var. sinensis provides insights into the evolution of the tea genome and tea quality.</title>
        <authorList>
            <person name="Wei C."/>
            <person name="Yang H."/>
            <person name="Wang S."/>
            <person name="Zhao J."/>
            <person name="Liu C."/>
            <person name="Gao L."/>
            <person name="Xia E."/>
            <person name="Lu Y."/>
            <person name="Tai Y."/>
            <person name="She G."/>
            <person name="Sun J."/>
            <person name="Cao H."/>
            <person name="Tong W."/>
            <person name="Gao Q."/>
            <person name="Li Y."/>
            <person name="Deng W."/>
            <person name="Jiang X."/>
            <person name="Wang W."/>
            <person name="Chen Q."/>
            <person name="Zhang S."/>
            <person name="Li H."/>
            <person name="Wu J."/>
            <person name="Wang P."/>
            <person name="Li P."/>
            <person name="Shi C."/>
            <person name="Zheng F."/>
            <person name="Jian J."/>
            <person name="Huang B."/>
            <person name="Shan D."/>
            <person name="Shi M."/>
            <person name="Fang C."/>
            <person name="Yue Y."/>
            <person name="Li F."/>
            <person name="Li D."/>
            <person name="Wei S."/>
            <person name="Han B."/>
            <person name="Jiang C."/>
            <person name="Yin Y."/>
            <person name="Xia T."/>
            <person name="Zhang Z."/>
            <person name="Bennetzen J.L."/>
            <person name="Zhao S."/>
            <person name="Wan X."/>
        </authorList>
    </citation>
    <scope>NUCLEOTIDE SEQUENCE [LARGE SCALE GENOMIC DNA]</scope>
    <source>
        <strain evidence="13">cv. Shuchazao</strain>
        <tissue evidence="12">Leaf</tissue>
    </source>
</reference>
<dbReference type="GO" id="GO:0008270">
    <property type="term" value="F:zinc ion binding"/>
    <property type="evidence" value="ECO:0007669"/>
    <property type="project" value="UniProtKB-KW"/>
</dbReference>
<keyword evidence="1 9" id="KW-0479">Metal-binding</keyword>
<keyword evidence="7 8" id="KW-0539">Nucleus</keyword>
<dbReference type="InterPro" id="IPR017896">
    <property type="entry name" value="4Fe4S_Fe-S-bd"/>
</dbReference>
<dbReference type="Pfam" id="PF02701">
    <property type="entry name" value="Zn_ribbon_Dof"/>
    <property type="match status" value="1"/>
</dbReference>
<name>A0A4S4DRU0_CAMSN</name>
<organism evidence="12 13">
    <name type="scientific">Camellia sinensis var. sinensis</name>
    <name type="common">China tea</name>
    <dbReference type="NCBI Taxonomy" id="542762"/>
    <lineage>
        <taxon>Eukaryota</taxon>
        <taxon>Viridiplantae</taxon>
        <taxon>Streptophyta</taxon>
        <taxon>Embryophyta</taxon>
        <taxon>Tracheophyta</taxon>
        <taxon>Spermatophyta</taxon>
        <taxon>Magnoliopsida</taxon>
        <taxon>eudicotyledons</taxon>
        <taxon>Gunneridae</taxon>
        <taxon>Pentapetalae</taxon>
        <taxon>asterids</taxon>
        <taxon>Ericales</taxon>
        <taxon>Theaceae</taxon>
        <taxon>Camellia</taxon>
    </lineage>
</organism>
<dbReference type="PROSITE" id="PS01361">
    <property type="entry name" value="ZF_DOF_1"/>
    <property type="match status" value="1"/>
</dbReference>
<evidence type="ECO:0000259" key="10">
    <source>
        <dbReference type="PROSITE" id="PS50884"/>
    </source>
</evidence>
<dbReference type="Proteomes" id="UP000306102">
    <property type="component" value="Unassembled WGS sequence"/>
</dbReference>
<evidence type="ECO:0000256" key="4">
    <source>
        <dbReference type="ARBA" id="ARBA00023015"/>
    </source>
</evidence>
<evidence type="ECO:0000256" key="6">
    <source>
        <dbReference type="ARBA" id="ARBA00023163"/>
    </source>
</evidence>
<evidence type="ECO:0000256" key="5">
    <source>
        <dbReference type="ARBA" id="ARBA00023125"/>
    </source>
</evidence>
<evidence type="ECO:0000256" key="2">
    <source>
        <dbReference type="ARBA" id="ARBA00022771"/>
    </source>
</evidence>
<comment type="function">
    <text evidence="9">Transcription factor that binds specifically to a 5'-AA[AG]G-3' consensus core sequence.</text>
</comment>
<keyword evidence="13" id="KW-1185">Reference proteome</keyword>
<dbReference type="PANTHER" id="PTHR31992:SF285">
    <property type="entry name" value="DOF ZINC FINGER PROTEIN DOF4.6"/>
    <property type="match status" value="1"/>
</dbReference>
<keyword evidence="3 9" id="KW-0862">Zinc</keyword>
<accession>A0A4S4DRU0</accession>
<keyword evidence="6 9" id="KW-0804">Transcription</keyword>
<evidence type="ECO:0000256" key="9">
    <source>
        <dbReference type="RuleBase" id="RU369094"/>
    </source>
</evidence>
<evidence type="ECO:0000256" key="8">
    <source>
        <dbReference type="PROSITE-ProRule" id="PRU00071"/>
    </source>
</evidence>
<gene>
    <name evidence="12" type="ORF">TEA_030093</name>
</gene>
<keyword evidence="5 8" id="KW-0238">DNA-binding</keyword>
<dbReference type="PROSITE" id="PS51379">
    <property type="entry name" value="4FE4S_FER_2"/>
    <property type="match status" value="1"/>
</dbReference>